<protein>
    <submittedName>
        <fullName evidence="2">Uncharacterized protein</fullName>
    </submittedName>
</protein>
<keyword evidence="1" id="KW-1133">Transmembrane helix</keyword>
<keyword evidence="1" id="KW-0472">Membrane</keyword>
<feature type="transmembrane region" description="Helical" evidence="1">
    <location>
        <begin position="203"/>
        <end position="223"/>
    </location>
</feature>
<feature type="transmembrane region" description="Helical" evidence="1">
    <location>
        <begin position="157"/>
        <end position="182"/>
    </location>
</feature>
<keyword evidence="1" id="KW-0812">Transmembrane</keyword>
<reference evidence="2" key="2">
    <citation type="submission" date="2021-04" db="EMBL/GenBank/DDBJ databases">
        <authorList>
            <person name="Gilroy R."/>
        </authorList>
    </citation>
    <scope>NUCLEOTIDE SEQUENCE</scope>
    <source>
        <strain evidence="2">1282</strain>
    </source>
</reference>
<gene>
    <name evidence="2" type="ORF">H9838_09250</name>
</gene>
<evidence type="ECO:0000313" key="2">
    <source>
        <dbReference type="EMBL" id="HIY27341.1"/>
    </source>
</evidence>
<dbReference type="Proteomes" id="UP000823915">
    <property type="component" value="Unassembled WGS sequence"/>
</dbReference>
<sequence>MIVLLGTTLTASFFDSLNPSAIVQQMVLQAMVKRKRQIWFFIFGIALANLLLGLAVYYGLAAWVWRWVEGLLQDHPLPVYGACGAGGVALFLLGVWFLWKTRQSRRQGVSQQEGPAKAPAQLSPLSLFLMGAGFCLVELTSALPYFGFLALLATYQLAFPGALLFMLLYDFMYILPLILLYFGYNKLQGTGAIQRLEALLGNVSAYLVPAVTAIAGAALAWWAGSGLAG</sequence>
<evidence type="ECO:0000313" key="3">
    <source>
        <dbReference type="Proteomes" id="UP000823915"/>
    </source>
</evidence>
<reference evidence="2" key="1">
    <citation type="journal article" date="2021" name="PeerJ">
        <title>Extensive microbial diversity within the chicken gut microbiome revealed by metagenomics and culture.</title>
        <authorList>
            <person name="Gilroy R."/>
            <person name="Ravi A."/>
            <person name="Getino M."/>
            <person name="Pursley I."/>
            <person name="Horton D.L."/>
            <person name="Alikhan N.F."/>
            <person name="Baker D."/>
            <person name="Gharbi K."/>
            <person name="Hall N."/>
            <person name="Watson M."/>
            <person name="Adriaenssens E.M."/>
            <person name="Foster-Nyarko E."/>
            <person name="Jarju S."/>
            <person name="Secka A."/>
            <person name="Antonio M."/>
            <person name="Oren A."/>
            <person name="Chaudhuri R.R."/>
            <person name="La Ragione R."/>
            <person name="Hildebrand F."/>
            <person name="Pallen M.J."/>
        </authorList>
    </citation>
    <scope>NUCLEOTIDE SEQUENCE</scope>
    <source>
        <strain evidence="2">1282</strain>
    </source>
</reference>
<comment type="caution">
    <text evidence="2">The sequence shown here is derived from an EMBL/GenBank/DDBJ whole genome shotgun (WGS) entry which is preliminary data.</text>
</comment>
<dbReference type="EMBL" id="DXDU01000151">
    <property type="protein sequence ID" value="HIY27341.1"/>
    <property type="molecule type" value="Genomic_DNA"/>
</dbReference>
<evidence type="ECO:0000256" key="1">
    <source>
        <dbReference type="SAM" id="Phobius"/>
    </source>
</evidence>
<organism evidence="2 3">
    <name type="scientific">Candidatus Acutalibacter pullistercoris</name>
    <dbReference type="NCBI Taxonomy" id="2838418"/>
    <lineage>
        <taxon>Bacteria</taxon>
        <taxon>Bacillati</taxon>
        <taxon>Bacillota</taxon>
        <taxon>Clostridia</taxon>
        <taxon>Eubacteriales</taxon>
        <taxon>Acutalibacteraceae</taxon>
        <taxon>Acutalibacter</taxon>
    </lineage>
</organism>
<feature type="transmembrane region" description="Helical" evidence="1">
    <location>
        <begin position="38"/>
        <end position="65"/>
    </location>
</feature>
<accession>A0A9D2C1T5</accession>
<feature type="transmembrane region" description="Helical" evidence="1">
    <location>
        <begin position="127"/>
        <end position="151"/>
    </location>
</feature>
<feature type="transmembrane region" description="Helical" evidence="1">
    <location>
        <begin position="77"/>
        <end position="99"/>
    </location>
</feature>
<dbReference type="AlphaFoldDB" id="A0A9D2C1T5"/>
<proteinExistence type="predicted"/>
<name>A0A9D2C1T5_9FIRM</name>